<evidence type="ECO:0000256" key="2">
    <source>
        <dbReference type="ARBA" id="ARBA00004141"/>
    </source>
</evidence>
<evidence type="ECO:0000256" key="9">
    <source>
        <dbReference type="ARBA" id="ARBA00022840"/>
    </source>
</evidence>
<keyword evidence="8 15" id="KW-0418">Kinase</keyword>
<comment type="subcellular location">
    <subcellularLocation>
        <location evidence="2">Membrane</location>
        <topology evidence="2">Multi-pass membrane protein</topology>
    </subcellularLocation>
</comment>
<evidence type="ECO:0000256" key="7">
    <source>
        <dbReference type="ARBA" id="ARBA00022741"/>
    </source>
</evidence>
<dbReference type="RefSeq" id="WP_075072644.1">
    <property type="nucleotide sequence ID" value="NZ_DF967972.1"/>
</dbReference>
<sequence>MIETVPGKLKLFLGYAPGVGKTNAMLEAAQQRAQVGERVLVSGVQPLNAEMLPRMKNIPLAADGGLDVTGLLAAKPDLIVVDDIHAENPAGARHPRRYQDVQELLESGQDVFAALDVQHLESLIDDVYAITGYREPLTVPDEVIDKAAVIELVDLPPEELLQRFRAGRVAAPELSLSGAEKFFRLGNLIALRELALRRAAGRVEAQMRAYMRSKDISGPWAAGERIMVCVSSHPLSERLVRAGRRLAGDLKADWVVVYVETPERARFSATHAQRLAATLRLAEQLGARVERVSGRNVPEAILTYARQNNITKLIIGSPARPRWQKFLYGSVVEEIIRHSGSIGVYVLSDERGPLQPGLPETWRPQGHWLRYLWAILLVALITLISYPIHLRLEPTNLAMFYLLGVLAAAIYLGRGPALLTALLGVLSFDFFLIEPRFSLSVEDTQYLLTFLALFVVGTVVSGLAGTVRDQVESSQRREAQTSALYALSRDLTIQLDLPAVMQTVLDQVGIPFGRQAAILLPTDGKLTVRASSPGFAEDDVSLEAAEWAFKHGQPSGRGTNTLPQIPIRFQPLRTGQGAVGVLAVRPSDSAHFLSPDQRQLLEAYSGLAALAIERVLLAEEVNQTRLTQETEKLQTALLNSISHDLRTPLAVITGALSSLHEAEESTPDAPLMDHATRLELIDNGWSEAERLNRLVGNLLDMTRLEAGALHLRRSAIDVEEAIGAALDRLHSRLKGIPIETHIPAGLPPVSADALLLEQVLVNLLDNAAKYTEGNGAIGISARALPEAVEICVADHGPGIPPEDLERIFDKFYRVQAKGGPQGTGLGLSICKGIIEAHGGQITARNRPEGGAEFAFTLPQADVPRERMM</sequence>
<gene>
    <name evidence="15" type="ORF">LARV_01048</name>
</gene>
<dbReference type="InterPro" id="IPR029016">
    <property type="entry name" value="GAF-like_dom_sf"/>
</dbReference>
<evidence type="ECO:0000256" key="12">
    <source>
        <dbReference type="ARBA" id="ARBA00023136"/>
    </source>
</evidence>
<dbReference type="Gene3D" id="3.30.565.10">
    <property type="entry name" value="Histidine kinase-like ATPase, C-terminal domain"/>
    <property type="match status" value="1"/>
</dbReference>
<dbReference type="InterPro" id="IPR027417">
    <property type="entry name" value="P-loop_NTPase"/>
</dbReference>
<name>A0A0S7B7G1_9CHLR</name>
<organism evidence="15">
    <name type="scientific">Longilinea arvoryzae</name>
    <dbReference type="NCBI Taxonomy" id="360412"/>
    <lineage>
        <taxon>Bacteria</taxon>
        <taxon>Bacillati</taxon>
        <taxon>Chloroflexota</taxon>
        <taxon>Anaerolineae</taxon>
        <taxon>Anaerolineales</taxon>
        <taxon>Anaerolineaceae</taxon>
        <taxon>Longilinea</taxon>
    </lineage>
</organism>
<keyword evidence="6 13" id="KW-0812">Transmembrane</keyword>
<dbReference type="Proteomes" id="UP000055060">
    <property type="component" value="Unassembled WGS sequence"/>
</dbReference>
<dbReference type="AlphaFoldDB" id="A0A0S7B7G1"/>
<dbReference type="Gene3D" id="1.10.287.130">
    <property type="match status" value="1"/>
</dbReference>
<dbReference type="EC" id="2.7.13.3" evidence="3"/>
<dbReference type="SUPFAM" id="SSF52402">
    <property type="entry name" value="Adenine nucleotide alpha hydrolases-like"/>
    <property type="match status" value="1"/>
</dbReference>
<dbReference type="Gene3D" id="1.20.120.620">
    <property type="entry name" value="Backbone structure of the membrane domain of e. Coli histidine kinase receptor kdpd"/>
    <property type="match status" value="1"/>
</dbReference>
<evidence type="ECO:0000256" key="3">
    <source>
        <dbReference type="ARBA" id="ARBA00012438"/>
    </source>
</evidence>
<dbReference type="SMART" id="SM00388">
    <property type="entry name" value="HisKA"/>
    <property type="match status" value="1"/>
</dbReference>
<dbReference type="InterPro" id="IPR052023">
    <property type="entry name" value="Histidine_kinase_KdpD"/>
</dbReference>
<comment type="catalytic activity">
    <reaction evidence="1">
        <text>ATP + protein L-histidine = ADP + protein N-phospho-L-histidine.</text>
        <dbReference type="EC" id="2.7.13.3"/>
    </reaction>
</comment>
<dbReference type="InterPro" id="IPR006016">
    <property type="entry name" value="UspA"/>
</dbReference>
<dbReference type="GO" id="GO:0005886">
    <property type="term" value="C:plasma membrane"/>
    <property type="evidence" value="ECO:0007669"/>
    <property type="project" value="TreeGrafter"/>
</dbReference>
<dbReference type="InterPro" id="IPR003852">
    <property type="entry name" value="Sig_transdc_His_kinase_KdpD_N"/>
</dbReference>
<feature type="domain" description="Histidine kinase" evidence="14">
    <location>
        <begin position="640"/>
        <end position="861"/>
    </location>
</feature>
<evidence type="ECO:0000256" key="5">
    <source>
        <dbReference type="ARBA" id="ARBA00022679"/>
    </source>
</evidence>
<feature type="transmembrane region" description="Helical" evidence="13">
    <location>
        <begin position="446"/>
        <end position="467"/>
    </location>
</feature>
<dbReference type="STRING" id="360412.LARV_01048"/>
<dbReference type="InterPro" id="IPR025201">
    <property type="entry name" value="KdpD_TM"/>
</dbReference>
<dbReference type="Gene3D" id="3.40.50.300">
    <property type="entry name" value="P-loop containing nucleotide triphosphate hydrolases"/>
    <property type="match status" value="1"/>
</dbReference>
<reference evidence="15" key="1">
    <citation type="submission" date="2015-07" db="EMBL/GenBank/DDBJ databases">
        <title>Draft Genome Sequences of Anaerolinea thermolimosa IMO-1, Bellilinea caldifistulae GOMI-1, Leptolinea tardivitalis YMTK-2, Levilinea saccharolytica KIBI-1,Longilinea arvoryzae KOME-1, Previously Described as Members of the Anaerolineaceae (Chloroflexi).</title>
        <authorList>
            <person name="Sekiguchi Y."/>
            <person name="Ohashi A."/>
            <person name="Matsuura N."/>
            <person name="Tourlousse M.D."/>
        </authorList>
    </citation>
    <scope>NUCLEOTIDE SEQUENCE [LARGE SCALE GENOMIC DNA]</scope>
    <source>
        <strain evidence="15">KOME-1</strain>
    </source>
</reference>
<dbReference type="InterPro" id="IPR004358">
    <property type="entry name" value="Sig_transdc_His_kin-like_C"/>
</dbReference>
<dbReference type="Pfam" id="PF00582">
    <property type="entry name" value="Usp"/>
    <property type="match status" value="1"/>
</dbReference>
<keyword evidence="10 13" id="KW-1133">Transmembrane helix</keyword>
<evidence type="ECO:0000256" key="1">
    <source>
        <dbReference type="ARBA" id="ARBA00000085"/>
    </source>
</evidence>
<dbReference type="OrthoDB" id="9806130at2"/>
<dbReference type="EMBL" id="DF967972">
    <property type="protein sequence ID" value="GAP13295.1"/>
    <property type="molecule type" value="Genomic_DNA"/>
</dbReference>
<dbReference type="InterPro" id="IPR014729">
    <property type="entry name" value="Rossmann-like_a/b/a_fold"/>
</dbReference>
<keyword evidence="15" id="KW-0406">Ion transport</keyword>
<dbReference type="PRINTS" id="PR00344">
    <property type="entry name" value="BCTRLSENSOR"/>
</dbReference>
<dbReference type="Pfam" id="PF13492">
    <property type="entry name" value="GAF_3"/>
    <property type="match status" value="1"/>
</dbReference>
<dbReference type="FunFam" id="3.30.565.10:FF:000042">
    <property type="entry name" value="Two-component sensor histidine kinase KdpD"/>
    <property type="match status" value="1"/>
</dbReference>
<keyword evidence="15" id="KW-0813">Transport</keyword>
<dbReference type="SUPFAM" id="SSF55781">
    <property type="entry name" value="GAF domain-like"/>
    <property type="match status" value="1"/>
</dbReference>
<protein>
    <recommendedName>
        <fullName evidence="3">histidine kinase</fullName>
        <ecNumber evidence="3">2.7.13.3</ecNumber>
    </recommendedName>
</protein>
<evidence type="ECO:0000256" key="10">
    <source>
        <dbReference type="ARBA" id="ARBA00022989"/>
    </source>
</evidence>
<dbReference type="GO" id="GO:0005524">
    <property type="term" value="F:ATP binding"/>
    <property type="evidence" value="ECO:0007669"/>
    <property type="project" value="UniProtKB-KW"/>
</dbReference>
<dbReference type="InterPro" id="IPR003661">
    <property type="entry name" value="HisK_dim/P_dom"/>
</dbReference>
<keyword evidence="7" id="KW-0547">Nucleotide-binding</keyword>
<dbReference type="InterPro" id="IPR003018">
    <property type="entry name" value="GAF"/>
</dbReference>
<keyword evidence="4" id="KW-0597">Phosphoprotein</keyword>
<keyword evidence="5" id="KW-0808">Transferase</keyword>
<dbReference type="InterPro" id="IPR036097">
    <property type="entry name" value="HisK_dim/P_sf"/>
</dbReference>
<dbReference type="GO" id="GO:0000155">
    <property type="term" value="F:phosphorelay sensor kinase activity"/>
    <property type="evidence" value="ECO:0007669"/>
    <property type="project" value="InterPro"/>
</dbReference>
<dbReference type="CDD" id="cd01987">
    <property type="entry name" value="USP_KdpD-like"/>
    <property type="match status" value="1"/>
</dbReference>
<dbReference type="SUPFAM" id="SSF55874">
    <property type="entry name" value="ATPase domain of HSP90 chaperone/DNA topoisomerase II/histidine kinase"/>
    <property type="match status" value="1"/>
</dbReference>
<dbReference type="Pfam" id="PF00512">
    <property type="entry name" value="HisKA"/>
    <property type="match status" value="1"/>
</dbReference>
<dbReference type="GO" id="GO:0034220">
    <property type="term" value="P:monoatomic ion transmembrane transport"/>
    <property type="evidence" value="ECO:0007669"/>
    <property type="project" value="UniProtKB-KW"/>
</dbReference>
<feature type="transmembrane region" description="Helical" evidence="13">
    <location>
        <begin position="368"/>
        <end position="388"/>
    </location>
</feature>
<proteinExistence type="predicted"/>
<evidence type="ECO:0000256" key="4">
    <source>
        <dbReference type="ARBA" id="ARBA00022553"/>
    </source>
</evidence>
<keyword evidence="11" id="KW-0902">Two-component regulatory system</keyword>
<dbReference type="CDD" id="cd00075">
    <property type="entry name" value="HATPase"/>
    <property type="match status" value="1"/>
</dbReference>
<dbReference type="Pfam" id="PF02702">
    <property type="entry name" value="KdpD"/>
    <property type="match status" value="1"/>
</dbReference>
<accession>A0A0S7B7G1</accession>
<keyword evidence="16" id="KW-1185">Reference proteome</keyword>
<dbReference type="SUPFAM" id="SSF47384">
    <property type="entry name" value="Homodimeric domain of signal transducing histidine kinase"/>
    <property type="match status" value="1"/>
</dbReference>
<dbReference type="InterPro" id="IPR003594">
    <property type="entry name" value="HATPase_dom"/>
</dbReference>
<dbReference type="GO" id="GO:0042802">
    <property type="term" value="F:identical protein binding"/>
    <property type="evidence" value="ECO:0007669"/>
    <property type="project" value="UniProtKB-ARBA"/>
</dbReference>
<evidence type="ECO:0000256" key="11">
    <source>
        <dbReference type="ARBA" id="ARBA00023012"/>
    </source>
</evidence>
<dbReference type="PANTHER" id="PTHR45569:SF1">
    <property type="entry name" value="SENSOR PROTEIN KDPD"/>
    <property type="match status" value="1"/>
</dbReference>
<dbReference type="Pfam" id="PF02518">
    <property type="entry name" value="HATPase_c"/>
    <property type="match status" value="1"/>
</dbReference>
<dbReference type="InterPro" id="IPR036890">
    <property type="entry name" value="HATPase_C_sf"/>
</dbReference>
<dbReference type="CDD" id="cd00082">
    <property type="entry name" value="HisKA"/>
    <property type="match status" value="1"/>
</dbReference>
<dbReference type="InterPro" id="IPR038318">
    <property type="entry name" value="KdpD_sf"/>
</dbReference>
<feature type="transmembrane region" description="Helical" evidence="13">
    <location>
        <begin position="400"/>
        <end position="426"/>
    </location>
</feature>
<dbReference type="Gene3D" id="3.40.50.620">
    <property type="entry name" value="HUPs"/>
    <property type="match status" value="1"/>
</dbReference>
<evidence type="ECO:0000256" key="8">
    <source>
        <dbReference type="ARBA" id="ARBA00022777"/>
    </source>
</evidence>
<evidence type="ECO:0000313" key="16">
    <source>
        <dbReference type="Proteomes" id="UP000055060"/>
    </source>
</evidence>
<keyword evidence="12 13" id="KW-0472">Membrane</keyword>
<dbReference type="Gene3D" id="3.30.450.40">
    <property type="match status" value="1"/>
</dbReference>
<dbReference type="PANTHER" id="PTHR45569">
    <property type="entry name" value="SENSOR PROTEIN KDPD"/>
    <property type="match status" value="1"/>
</dbReference>
<keyword evidence="9" id="KW-0067">ATP-binding</keyword>
<dbReference type="PROSITE" id="PS50109">
    <property type="entry name" value="HIS_KIN"/>
    <property type="match status" value="1"/>
</dbReference>
<dbReference type="InterPro" id="IPR005467">
    <property type="entry name" value="His_kinase_dom"/>
</dbReference>
<evidence type="ECO:0000256" key="13">
    <source>
        <dbReference type="SAM" id="Phobius"/>
    </source>
</evidence>
<dbReference type="SMART" id="SM00387">
    <property type="entry name" value="HATPase_c"/>
    <property type="match status" value="1"/>
</dbReference>
<evidence type="ECO:0000259" key="14">
    <source>
        <dbReference type="PROSITE" id="PS50109"/>
    </source>
</evidence>
<evidence type="ECO:0000313" key="15">
    <source>
        <dbReference type="EMBL" id="GAP13295.1"/>
    </source>
</evidence>
<dbReference type="Pfam" id="PF13493">
    <property type="entry name" value="DUF4118"/>
    <property type="match status" value="1"/>
</dbReference>
<keyword evidence="15" id="KW-0407">Ion channel</keyword>
<evidence type="ECO:0000256" key="6">
    <source>
        <dbReference type="ARBA" id="ARBA00022692"/>
    </source>
</evidence>